<dbReference type="Proteomes" id="UP000288805">
    <property type="component" value="Unassembled WGS sequence"/>
</dbReference>
<dbReference type="CDD" id="cd15843">
    <property type="entry name" value="R-SNARE"/>
    <property type="match status" value="1"/>
</dbReference>
<dbReference type="SUPFAM" id="SSF58038">
    <property type="entry name" value="SNARE fusion complex"/>
    <property type="match status" value="1"/>
</dbReference>
<protein>
    <submittedName>
        <fullName evidence="1">Uncharacterized protein</fullName>
    </submittedName>
</protein>
<dbReference type="EMBL" id="QGNW01001673">
    <property type="protein sequence ID" value="RVW33528.1"/>
    <property type="molecule type" value="Genomic_DNA"/>
</dbReference>
<dbReference type="Gene3D" id="1.20.5.110">
    <property type="match status" value="1"/>
</dbReference>
<evidence type="ECO:0000313" key="2">
    <source>
        <dbReference type="Proteomes" id="UP000288805"/>
    </source>
</evidence>
<proteinExistence type="predicted"/>
<sequence>MVRKRNWPCPFKIEDSTSGVHHGFGYRCSKNPKKEVFEPVSKDMLTYDCLAQVVKGWGGFVGGSSPTQYSFFGGVLEKDRVGKFPNWKSSRIEFLCKILDRWMLLNWYFGSANKVLDRGERIELLVDKTENLQFQVCAVYFCYGCGQFPEAGKATAAKDVAPEPPLEADGGRNRPCPNHNTVAYSL</sequence>
<evidence type="ECO:0000313" key="1">
    <source>
        <dbReference type="EMBL" id="RVW33528.1"/>
    </source>
</evidence>
<reference evidence="1 2" key="1">
    <citation type="journal article" date="2018" name="PLoS Genet.">
        <title>Population sequencing reveals clonal diversity and ancestral inbreeding in the grapevine cultivar Chardonnay.</title>
        <authorList>
            <person name="Roach M.J."/>
            <person name="Johnson D.L."/>
            <person name="Bohlmann J."/>
            <person name="van Vuuren H.J."/>
            <person name="Jones S.J."/>
            <person name="Pretorius I.S."/>
            <person name="Schmidt S.A."/>
            <person name="Borneman A.R."/>
        </authorList>
    </citation>
    <scope>NUCLEOTIDE SEQUENCE [LARGE SCALE GENOMIC DNA]</scope>
    <source>
        <strain evidence="2">cv. Chardonnay</strain>
        <tissue evidence="1">Leaf</tissue>
    </source>
</reference>
<accession>A0A438DDL6</accession>
<gene>
    <name evidence="1" type="ORF">CK203_095928</name>
</gene>
<name>A0A438DDL6_VITVI</name>
<comment type="caution">
    <text evidence="1">The sequence shown here is derived from an EMBL/GenBank/DDBJ whole genome shotgun (WGS) entry which is preliminary data.</text>
</comment>
<organism evidence="1 2">
    <name type="scientific">Vitis vinifera</name>
    <name type="common">Grape</name>
    <dbReference type="NCBI Taxonomy" id="29760"/>
    <lineage>
        <taxon>Eukaryota</taxon>
        <taxon>Viridiplantae</taxon>
        <taxon>Streptophyta</taxon>
        <taxon>Embryophyta</taxon>
        <taxon>Tracheophyta</taxon>
        <taxon>Spermatophyta</taxon>
        <taxon>Magnoliopsida</taxon>
        <taxon>eudicotyledons</taxon>
        <taxon>Gunneridae</taxon>
        <taxon>Pentapetalae</taxon>
        <taxon>rosids</taxon>
        <taxon>Vitales</taxon>
        <taxon>Vitaceae</taxon>
        <taxon>Viteae</taxon>
        <taxon>Vitis</taxon>
    </lineage>
</organism>
<dbReference type="AlphaFoldDB" id="A0A438DDL6"/>